<feature type="region of interest" description="Disordered" evidence="3">
    <location>
        <begin position="529"/>
        <end position="570"/>
    </location>
</feature>
<dbReference type="InterPro" id="IPR011993">
    <property type="entry name" value="PH-like_dom_sf"/>
</dbReference>
<evidence type="ECO:0000259" key="4">
    <source>
        <dbReference type="PROSITE" id="PS50003"/>
    </source>
</evidence>
<dbReference type="InterPro" id="IPR052231">
    <property type="entry name" value="Rho_GEF_signaling-related"/>
</dbReference>
<keyword evidence="1" id="KW-0597">Phosphoprotein</keyword>
<dbReference type="SMART" id="SM00325">
    <property type="entry name" value="RhoGEF"/>
    <property type="match status" value="1"/>
</dbReference>
<name>A0A8C2V6A1_CHILA</name>
<dbReference type="Gene3D" id="1.20.900.10">
    <property type="entry name" value="Dbl homology (DH) domain"/>
    <property type="match status" value="1"/>
</dbReference>
<dbReference type="SMART" id="SM00233">
    <property type="entry name" value="PH"/>
    <property type="match status" value="1"/>
</dbReference>
<protein>
    <recommendedName>
        <fullName evidence="8">Puratrophin-1</fullName>
    </recommendedName>
</protein>
<reference evidence="6" key="2">
    <citation type="submission" date="2025-09" db="UniProtKB">
        <authorList>
            <consortium name="Ensembl"/>
        </authorList>
    </citation>
    <scope>IDENTIFICATION</scope>
</reference>
<dbReference type="InterPro" id="IPR001849">
    <property type="entry name" value="PH_domain"/>
</dbReference>
<feature type="domain" description="DH" evidence="5">
    <location>
        <begin position="125"/>
        <end position="301"/>
    </location>
</feature>
<dbReference type="InterPro" id="IPR000219">
    <property type="entry name" value="DH_dom"/>
</dbReference>
<accession>A0A8C2V6A1</accession>
<dbReference type="SUPFAM" id="SSF50729">
    <property type="entry name" value="PH domain-like"/>
    <property type="match status" value="1"/>
</dbReference>
<dbReference type="PROSITE" id="PS50003">
    <property type="entry name" value="PH_DOMAIN"/>
    <property type="match status" value="1"/>
</dbReference>
<sequence>MWALATGLGSEGIRQECRWAWAQCQDTWLALDQKLEAALKPALPGSTATLCMSRVPAPAATPPLRKSYSFDQNLGQSLSERVKHYHHATIVAACHGPEAGGGPQPRLFTTTMPPPGSSDFRSPNRLQLVLAEMVATEREYVRALDYTMENYFPELDRPDVPQGLRGQRAHLFGNLEKLRDFHCHFFLRELEACTRHPPRVAYAFLRHRVQFGMYALYSKNKPRSDALMTSYGHAFFKDKQQALGDQLDLASYLLKPIQRMSKYALLLQELVRACGGPVQELNALQAAQSLVHFQLRHGNDLLAMDAIQGCDVNLKEQGQLVRQDEFMVRAGRHKSLRRVFLFEELLLFSKPRRGSTGVDTFTYKRSFKMADLGLTECCGDSKLRFEIWFRRRKARDTFVLQASSLDTKQAWTTDISRLLWRQAVHNKEVRMAEMVSMGVGNKAFQDIAPSEEAINDRSINYVLKCREVRSRASIAVAPLDYESPYLGASNPIPGDPASCSVLGPLNLHLYRDPALLGFHWPRYPPNFPEDATLELGSQPSLTPEDSEVSSQCPSASGSSGSDSSCVSGQVPDRGLEDLSYVSTVLLYAHQSLANPG</sequence>
<dbReference type="OMA" id="CGDSKLR"/>
<dbReference type="PROSITE" id="PS50010">
    <property type="entry name" value="DH_2"/>
    <property type="match status" value="1"/>
</dbReference>
<dbReference type="GeneTree" id="ENSGT00940000158845"/>
<feature type="domain" description="PH" evidence="4">
    <location>
        <begin position="313"/>
        <end position="420"/>
    </location>
</feature>
<dbReference type="Pfam" id="PF22697">
    <property type="entry name" value="SOS1_NGEF_PH"/>
    <property type="match status" value="1"/>
</dbReference>
<evidence type="ECO:0000313" key="7">
    <source>
        <dbReference type="Proteomes" id="UP000694398"/>
    </source>
</evidence>
<dbReference type="AlphaFoldDB" id="A0A8C2V6A1"/>
<dbReference type="CDD" id="cd00160">
    <property type="entry name" value="RhoGEF"/>
    <property type="match status" value="1"/>
</dbReference>
<dbReference type="CDD" id="cd13242">
    <property type="entry name" value="PH_puratrophin-1"/>
    <property type="match status" value="1"/>
</dbReference>
<dbReference type="Ensembl" id="ENSCLAT00000010049.1">
    <property type="protein sequence ID" value="ENSCLAP00000009919.1"/>
    <property type="gene ID" value="ENSCLAG00000006869.1"/>
</dbReference>
<dbReference type="GO" id="GO:0005085">
    <property type="term" value="F:guanyl-nucleotide exchange factor activity"/>
    <property type="evidence" value="ECO:0007669"/>
    <property type="project" value="UniProtKB-KW"/>
</dbReference>
<dbReference type="Pfam" id="PF00621">
    <property type="entry name" value="RhoGEF"/>
    <property type="match status" value="1"/>
</dbReference>
<feature type="compositionally biased region" description="Low complexity" evidence="3">
    <location>
        <begin position="548"/>
        <end position="570"/>
    </location>
</feature>
<organism evidence="6 7">
    <name type="scientific">Chinchilla lanigera</name>
    <name type="common">Long-tailed chinchilla</name>
    <name type="synonym">Chinchilla villidera</name>
    <dbReference type="NCBI Taxonomy" id="34839"/>
    <lineage>
        <taxon>Eukaryota</taxon>
        <taxon>Metazoa</taxon>
        <taxon>Chordata</taxon>
        <taxon>Craniata</taxon>
        <taxon>Vertebrata</taxon>
        <taxon>Euteleostomi</taxon>
        <taxon>Mammalia</taxon>
        <taxon>Eutheria</taxon>
        <taxon>Euarchontoglires</taxon>
        <taxon>Glires</taxon>
        <taxon>Rodentia</taxon>
        <taxon>Hystricomorpha</taxon>
        <taxon>Chinchillidae</taxon>
        <taxon>Chinchilla</taxon>
    </lineage>
</organism>
<reference evidence="6" key="1">
    <citation type="submission" date="2025-08" db="UniProtKB">
        <authorList>
            <consortium name="Ensembl"/>
        </authorList>
    </citation>
    <scope>IDENTIFICATION</scope>
</reference>
<dbReference type="FunFam" id="2.30.29.30:FF:000078">
    <property type="entry name" value="Guanine nucleotide exchange factor DBS"/>
    <property type="match status" value="1"/>
</dbReference>
<evidence type="ECO:0000259" key="5">
    <source>
        <dbReference type="PROSITE" id="PS50010"/>
    </source>
</evidence>
<dbReference type="SUPFAM" id="SSF48065">
    <property type="entry name" value="DBL homology domain (DH-domain)"/>
    <property type="match status" value="1"/>
</dbReference>
<evidence type="ECO:0000256" key="3">
    <source>
        <dbReference type="SAM" id="MobiDB-lite"/>
    </source>
</evidence>
<evidence type="ECO:0000256" key="1">
    <source>
        <dbReference type="ARBA" id="ARBA00022553"/>
    </source>
</evidence>
<keyword evidence="2" id="KW-0344">Guanine-nucleotide releasing factor</keyword>
<dbReference type="PANTHER" id="PTHR45845">
    <property type="entry name" value="RHO GUANINE NUCLEOTIDE EXCHANGE FACTOR-RELATED"/>
    <property type="match status" value="1"/>
</dbReference>
<dbReference type="Proteomes" id="UP000694398">
    <property type="component" value="Unassembled WGS sequence"/>
</dbReference>
<dbReference type="PANTHER" id="PTHR45845:SF4">
    <property type="entry name" value="PLECKSTRIN HOMOLOGY DOMAIN CONTAINING, FAMILY G (WITH RHOGEF DOMAIN) MEMBER 4"/>
    <property type="match status" value="1"/>
</dbReference>
<keyword evidence="7" id="KW-1185">Reference proteome</keyword>
<evidence type="ECO:0000256" key="2">
    <source>
        <dbReference type="ARBA" id="ARBA00022658"/>
    </source>
</evidence>
<proteinExistence type="predicted"/>
<dbReference type="InterPro" id="IPR035899">
    <property type="entry name" value="DBL_dom_sf"/>
</dbReference>
<dbReference type="FunFam" id="1.20.900.10:FF:000028">
    <property type="entry name" value="Puratrophin-1-like, isoform D"/>
    <property type="match status" value="1"/>
</dbReference>
<dbReference type="Gene3D" id="2.30.29.30">
    <property type="entry name" value="Pleckstrin-homology domain (PH domain)/Phosphotyrosine-binding domain (PTB)"/>
    <property type="match status" value="1"/>
</dbReference>
<evidence type="ECO:0000313" key="6">
    <source>
        <dbReference type="Ensembl" id="ENSCLAP00000009919.1"/>
    </source>
</evidence>
<evidence type="ECO:0008006" key="8">
    <source>
        <dbReference type="Google" id="ProtNLM"/>
    </source>
</evidence>
<dbReference type="InterPro" id="IPR055251">
    <property type="entry name" value="SOS1_NGEF_PH"/>
</dbReference>